<keyword evidence="3" id="KW-1185">Reference proteome</keyword>
<reference evidence="2" key="1">
    <citation type="submission" date="2023-08" db="EMBL/GenBank/DDBJ databases">
        <authorList>
            <person name="Chen Y."/>
            <person name="Shah S."/>
            <person name="Dougan E. K."/>
            <person name="Thang M."/>
            <person name="Chan C."/>
        </authorList>
    </citation>
    <scope>NUCLEOTIDE SEQUENCE</scope>
</reference>
<sequence length="388" mass="40963">MLALVAGSLVTHGACQCSDEHSRACGARVSDLITPTDASASGRVLMQLSSLRDPWDSAASTDSSKTASYLSWQLLYFSHGNRALLEDGSSEGGTLGILLTCFTVLLAVCVCLCAWRSAPEPGPKLPPGPSMRPTLEPSKGRPSCLSPIPQAPSEAERSENSEPSALPTATRVFSGRQVCCPDLMVPRGSQSVLGVPSLKEQRAQLLDVVDPIGMPILKVEVLRAQDPSPRVSLIQSASSPGSAILPPGATRRPLLALRNLRPEGLDRRLGNEPNAMAVAFQRGEALEICTPELSIFGVLEKEESPMGLRFVLRVGSEAVTSIIFQGTSVHSGLAVTDAANKILARTQAGRLKFEAGGRFYSLQVHAGVDVGVLLCCLLFIDGLGAGLF</sequence>
<comment type="caution">
    <text evidence="2">The sequence shown here is derived from an EMBL/GenBank/DDBJ whole genome shotgun (WGS) entry which is preliminary data.</text>
</comment>
<protein>
    <submittedName>
        <fullName evidence="2">Uncharacterized protein</fullName>
    </submittedName>
</protein>
<dbReference type="EMBL" id="CAUJNA010000305">
    <property type="protein sequence ID" value="CAJ1375201.1"/>
    <property type="molecule type" value="Genomic_DNA"/>
</dbReference>
<dbReference type="Proteomes" id="UP001178507">
    <property type="component" value="Unassembled WGS sequence"/>
</dbReference>
<dbReference type="AlphaFoldDB" id="A0AA36HUA1"/>
<organism evidence="2 3">
    <name type="scientific">Effrenium voratum</name>
    <dbReference type="NCBI Taxonomy" id="2562239"/>
    <lineage>
        <taxon>Eukaryota</taxon>
        <taxon>Sar</taxon>
        <taxon>Alveolata</taxon>
        <taxon>Dinophyceae</taxon>
        <taxon>Suessiales</taxon>
        <taxon>Symbiodiniaceae</taxon>
        <taxon>Effrenium</taxon>
    </lineage>
</organism>
<evidence type="ECO:0000256" key="1">
    <source>
        <dbReference type="SAM" id="MobiDB-lite"/>
    </source>
</evidence>
<feature type="region of interest" description="Disordered" evidence="1">
    <location>
        <begin position="122"/>
        <end position="167"/>
    </location>
</feature>
<name>A0AA36HUA1_9DINO</name>
<proteinExistence type="predicted"/>
<accession>A0AA36HUA1</accession>
<evidence type="ECO:0000313" key="3">
    <source>
        <dbReference type="Proteomes" id="UP001178507"/>
    </source>
</evidence>
<evidence type="ECO:0000313" key="2">
    <source>
        <dbReference type="EMBL" id="CAJ1375201.1"/>
    </source>
</evidence>
<gene>
    <name evidence="2" type="ORF">EVOR1521_LOCUS4531</name>
</gene>